<dbReference type="EMBL" id="LR134182">
    <property type="protein sequence ID" value="VEB44878.1"/>
    <property type="molecule type" value="Genomic_DNA"/>
</dbReference>
<reference evidence="1 2" key="1">
    <citation type="submission" date="2018-12" db="EMBL/GenBank/DDBJ databases">
        <authorList>
            <consortium name="Pathogen Informatics"/>
        </authorList>
    </citation>
    <scope>NUCLEOTIDE SEQUENCE [LARGE SCALE GENOMIC DNA]</scope>
    <source>
        <strain evidence="1 2">NCTC9695</strain>
    </source>
</reference>
<dbReference type="AlphaFoldDB" id="A0A447TJ57"/>
<protein>
    <submittedName>
        <fullName evidence="1">Uncharacterized protein</fullName>
    </submittedName>
</protein>
<name>A0A447TJ57_CHRVL</name>
<evidence type="ECO:0000313" key="1">
    <source>
        <dbReference type="EMBL" id="VEB44878.1"/>
    </source>
</evidence>
<gene>
    <name evidence="1" type="ORF">NCTC9695_05382</name>
</gene>
<organism evidence="1 2">
    <name type="scientific">Chromobacterium violaceum</name>
    <dbReference type="NCBI Taxonomy" id="536"/>
    <lineage>
        <taxon>Bacteria</taxon>
        <taxon>Pseudomonadati</taxon>
        <taxon>Pseudomonadota</taxon>
        <taxon>Betaproteobacteria</taxon>
        <taxon>Neisseriales</taxon>
        <taxon>Chromobacteriaceae</taxon>
        <taxon>Chromobacterium</taxon>
    </lineage>
</organism>
<sequence length="47" mass="5478">MKMNTIEAVKRAQQGEGLVIDYLSPEQMDAARVPIERMLEFSKRYYA</sequence>
<evidence type="ECO:0000313" key="2">
    <source>
        <dbReference type="Proteomes" id="UP000275777"/>
    </source>
</evidence>
<accession>A0A447TJ57</accession>
<dbReference type="Proteomes" id="UP000275777">
    <property type="component" value="Chromosome"/>
</dbReference>
<proteinExistence type="predicted"/>